<accession>A0ABM7PVM9</accession>
<dbReference type="Gene3D" id="3.40.50.1380">
    <property type="entry name" value="Methylglyoxal synthase-like domain"/>
    <property type="match status" value="1"/>
</dbReference>
<dbReference type="SUPFAM" id="SSF52335">
    <property type="entry name" value="Methylglyoxal synthase-like"/>
    <property type="match status" value="1"/>
</dbReference>
<gene>
    <name evidence="3" type="ORF">SCMU_21700</name>
</gene>
<dbReference type="Proteomes" id="UP001319861">
    <property type="component" value="Chromosome"/>
</dbReference>
<sequence>MVRKVTDSSVAAGAAAGTPVADGEGTIVDLINDGKVDMVFNTPSGGTARGDGYEIRAAATSNGKPCITTVAEFNFAVLAIEAMRSFEWSVTSLQEHEAAVRETPQGTAAEPARA</sequence>
<dbReference type="InterPro" id="IPR011607">
    <property type="entry name" value="MGS-like_dom"/>
</dbReference>
<feature type="region of interest" description="Disordered" evidence="1">
    <location>
        <begin position="1"/>
        <end position="25"/>
    </location>
</feature>
<proteinExistence type="predicted"/>
<dbReference type="InterPro" id="IPR036914">
    <property type="entry name" value="MGS-like_dom_sf"/>
</dbReference>
<organism evidence="3 4">
    <name type="scientific">Sinomonas cyclohexanicum</name>
    <name type="common">Corynebacterium cyclohexanicum</name>
    <dbReference type="NCBI Taxonomy" id="322009"/>
    <lineage>
        <taxon>Bacteria</taxon>
        <taxon>Bacillati</taxon>
        <taxon>Actinomycetota</taxon>
        <taxon>Actinomycetes</taxon>
        <taxon>Micrococcales</taxon>
        <taxon>Micrococcaceae</taxon>
        <taxon>Sinomonas</taxon>
    </lineage>
</organism>
<reference evidence="3 4" key="1">
    <citation type="journal article" date="2021" name="J. Biosci. Bioeng.">
        <title>Identification and characterization of a chc gene cluster responsible for the aromatization pathway of cyclohexanecarboxylate degradation in Sinomonas cyclohexanicum ATCC 51369.</title>
        <authorList>
            <person name="Yamamoto T."/>
            <person name="Hasegawa Y."/>
            <person name="Lau P.C.K."/>
            <person name="Iwaki H."/>
        </authorList>
    </citation>
    <scope>NUCLEOTIDE SEQUENCE [LARGE SCALE GENOMIC DNA]</scope>
    <source>
        <strain evidence="3 4">ATCC 51369</strain>
    </source>
</reference>
<dbReference type="PROSITE" id="PS51855">
    <property type="entry name" value="MGS"/>
    <property type="match status" value="1"/>
</dbReference>
<dbReference type="EMBL" id="AP024525">
    <property type="protein sequence ID" value="BCT76328.1"/>
    <property type="molecule type" value="Genomic_DNA"/>
</dbReference>
<dbReference type="Pfam" id="PF02142">
    <property type="entry name" value="MGS"/>
    <property type="match status" value="1"/>
</dbReference>
<keyword evidence="4" id="KW-1185">Reference proteome</keyword>
<feature type="compositionally biased region" description="Low complexity" evidence="1">
    <location>
        <begin position="7"/>
        <end position="23"/>
    </location>
</feature>
<name>A0ABM7PVM9_SINCY</name>
<evidence type="ECO:0000259" key="2">
    <source>
        <dbReference type="PROSITE" id="PS51855"/>
    </source>
</evidence>
<protein>
    <recommendedName>
        <fullName evidence="2">MGS-like domain-containing protein</fullName>
    </recommendedName>
</protein>
<feature type="domain" description="MGS-like" evidence="2">
    <location>
        <begin position="1"/>
        <end position="114"/>
    </location>
</feature>
<evidence type="ECO:0000313" key="3">
    <source>
        <dbReference type="EMBL" id="BCT76328.1"/>
    </source>
</evidence>
<evidence type="ECO:0000313" key="4">
    <source>
        <dbReference type="Proteomes" id="UP001319861"/>
    </source>
</evidence>
<evidence type="ECO:0000256" key="1">
    <source>
        <dbReference type="SAM" id="MobiDB-lite"/>
    </source>
</evidence>